<feature type="domain" description="WW" evidence="3">
    <location>
        <begin position="254"/>
        <end position="288"/>
    </location>
</feature>
<dbReference type="EMBL" id="BRYA01000088">
    <property type="protein sequence ID" value="GMI38564.1"/>
    <property type="molecule type" value="Genomic_DNA"/>
</dbReference>
<dbReference type="PANTHER" id="PTHR24153:SF8">
    <property type="entry name" value="FORKED, ISOFORM F"/>
    <property type="match status" value="1"/>
</dbReference>
<name>A0A9W7L8U5_9STRA</name>
<proteinExistence type="predicted"/>
<dbReference type="PANTHER" id="PTHR24153">
    <property type="entry name" value="ESPIN"/>
    <property type="match status" value="1"/>
</dbReference>
<dbReference type="SUPFAM" id="SSF48403">
    <property type="entry name" value="Ankyrin repeat"/>
    <property type="match status" value="1"/>
</dbReference>
<comment type="caution">
    <text evidence="4">The sequence shown here is derived from an EMBL/GenBank/DDBJ whole genome shotgun (WGS) entry which is preliminary data.</text>
</comment>
<dbReference type="GO" id="GO:0051015">
    <property type="term" value="F:actin filament binding"/>
    <property type="evidence" value="ECO:0007669"/>
    <property type="project" value="TreeGrafter"/>
</dbReference>
<keyword evidence="2" id="KW-0040">ANK repeat</keyword>
<dbReference type="PROSITE" id="PS01159">
    <property type="entry name" value="WW_DOMAIN_1"/>
    <property type="match status" value="1"/>
</dbReference>
<evidence type="ECO:0000259" key="3">
    <source>
        <dbReference type="PROSITE" id="PS50020"/>
    </source>
</evidence>
<dbReference type="Pfam" id="PF00397">
    <property type="entry name" value="WW"/>
    <property type="match status" value="1"/>
</dbReference>
<dbReference type="SMART" id="SM00456">
    <property type="entry name" value="WW"/>
    <property type="match status" value="1"/>
</dbReference>
<evidence type="ECO:0000313" key="5">
    <source>
        <dbReference type="Proteomes" id="UP001165065"/>
    </source>
</evidence>
<keyword evidence="1" id="KW-0677">Repeat</keyword>
<dbReference type="CDD" id="cd00201">
    <property type="entry name" value="WW"/>
    <property type="match status" value="1"/>
</dbReference>
<dbReference type="GO" id="GO:0051017">
    <property type="term" value="P:actin filament bundle assembly"/>
    <property type="evidence" value="ECO:0007669"/>
    <property type="project" value="TreeGrafter"/>
</dbReference>
<dbReference type="AlphaFoldDB" id="A0A9W7L8U5"/>
<dbReference type="Proteomes" id="UP001165065">
    <property type="component" value="Unassembled WGS sequence"/>
</dbReference>
<dbReference type="SUPFAM" id="SSF51045">
    <property type="entry name" value="WW domain"/>
    <property type="match status" value="1"/>
</dbReference>
<evidence type="ECO:0000313" key="4">
    <source>
        <dbReference type="EMBL" id="GMI38564.1"/>
    </source>
</evidence>
<reference evidence="5" key="1">
    <citation type="journal article" date="2023" name="Commun. Biol.">
        <title>Genome analysis of Parmales, the sister group of diatoms, reveals the evolutionary specialization of diatoms from phago-mixotrophs to photoautotrophs.</title>
        <authorList>
            <person name="Ban H."/>
            <person name="Sato S."/>
            <person name="Yoshikawa S."/>
            <person name="Yamada K."/>
            <person name="Nakamura Y."/>
            <person name="Ichinomiya M."/>
            <person name="Sato N."/>
            <person name="Blanc-Mathieu R."/>
            <person name="Endo H."/>
            <person name="Kuwata A."/>
            <person name="Ogata H."/>
        </authorList>
    </citation>
    <scope>NUCLEOTIDE SEQUENCE [LARGE SCALE GENOMIC DNA]</scope>
</reference>
<keyword evidence="5" id="KW-1185">Reference proteome</keyword>
<dbReference type="InterPro" id="IPR036770">
    <property type="entry name" value="Ankyrin_rpt-contain_sf"/>
</dbReference>
<dbReference type="Gene3D" id="2.20.70.10">
    <property type="match status" value="1"/>
</dbReference>
<dbReference type="InterPro" id="IPR001202">
    <property type="entry name" value="WW_dom"/>
</dbReference>
<evidence type="ECO:0000256" key="1">
    <source>
        <dbReference type="ARBA" id="ARBA00022737"/>
    </source>
</evidence>
<dbReference type="GO" id="GO:0005737">
    <property type="term" value="C:cytoplasm"/>
    <property type="evidence" value="ECO:0007669"/>
    <property type="project" value="TreeGrafter"/>
</dbReference>
<gene>
    <name evidence="4" type="ORF">TrCOL_g1721</name>
</gene>
<dbReference type="OrthoDB" id="191651at2759"/>
<dbReference type="InterPro" id="IPR052420">
    <property type="entry name" value="Espin/Espin-like"/>
</dbReference>
<dbReference type="InterPro" id="IPR036020">
    <property type="entry name" value="WW_dom_sf"/>
</dbReference>
<dbReference type="PROSITE" id="PS50020">
    <property type="entry name" value="WW_DOMAIN_2"/>
    <property type="match status" value="1"/>
</dbReference>
<evidence type="ECO:0000256" key="2">
    <source>
        <dbReference type="ARBA" id="ARBA00023043"/>
    </source>
</evidence>
<dbReference type="Gene3D" id="1.25.40.20">
    <property type="entry name" value="Ankyrin repeat-containing domain"/>
    <property type="match status" value="1"/>
</dbReference>
<organism evidence="4 5">
    <name type="scientific">Triparma columacea</name>
    <dbReference type="NCBI Taxonomy" id="722753"/>
    <lineage>
        <taxon>Eukaryota</taxon>
        <taxon>Sar</taxon>
        <taxon>Stramenopiles</taxon>
        <taxon>Ochrophyta</taxon>
        <taxon>Bolidophyceae</taxon>
        <taxon>Parmales</taxon>
        <taxon>Triparmaceae</taxon>
        <taxon>Triparma</taxon>
    </lineage>
</organism>
<sequence length="296" mass="33225">MESTNGRRNSSAAASDTSTEMHKLCWADDWAAAQDRGRDHRGEIAIPDANGIIPLHIAVWHKAPRSFIDFLVSSYPDGASVKTNGGYYPIDYAKLFYKEDETLEVLLEVKEVEVGKEKEIEVEGSQTQLHKLCFWKFDDATARVAHAPEEVSYQDADGNLPLHIALEHKAPLTLITALLAAHPAGAWHANTKGRLPLHTAAEHWVKLNVMRAVKEAYPAAVNRADMAGDLPISFAMKTHDQNVLLLLEPKDGVTPGKQKWGKHWDEGSGCYYYLNNFTQESSWEKPEDYHETEFFK</sequence>
<accession>A0A9W7L8U5</accession>
<protein>
    <recommendedName>
        <fullName evidence="3">WW domain-containing protein</fullName>
    </recommendedName>
</protein>